<dbReference type="PANTHER" id="PTHR23080:SF144">
    <property type="entry name" value="SPINDLE AND KINETOCHORE ASSOCIATED COMPLEX SUBUNIT 3"/>
    <property type="match status" value="1"/>
</dbReference>
<evidence type="ECO:0000313" key="2">
    <source>
        <dbReference type="EMBL" id="MEQ2282202.1"/>
    </source>
</evidence>
<dbReference type="InterPro" id="IPR027805">
    <property type="entry name" value="Transposase_HTH_dom"/>
</dbReference>
<dbReference type="Proteomes" id="UP001469553">
    <property type="component" value="Unassembled WGS sequence"/>
</dbReference>
<sequence>MNRFQRLMKMQKKKMTSRNTECVAKDIQKLTACLRRTEAGELSGKKMDEQFLKDDVMIKYIHGLPCMAVVMGVLSQILPCLPQTGRKLLPFQILLLTLMRLRMNLPIQHIAHLYWIDRSAVSTTFTNTTDVMLTHLAEG</sequence>
<accession>A0ABV0XLA7</accession>
<dbReference type="Pfam" id="PF13613">
    <property type="entry name" value="HTH_Tnp_4"/>
    <property type="match status" value="1"/>
</dbReference>
<keyword evidence="3" id="KW-1185">Reference proteome</keyword>
<evidence type="ECO:0000259" key="1">
    <source>
        <dbReference type="Pfam" id="PF13613"/>
    </source>
</evidence>
<dbReference type="EMBL" id="JAHRIP010006757">
    <property type="protein sequence ID" value="MEQ2282202.1"/>
    <property type="molecule type" value="Genomic_DNA"/>
</dbReference>
<evidence type="ECO:0000313" key="3">
    <source>
        <dbReference type="Proteomes" id="UP001469553"/>
    </source>
</evidence>
<proteinExistence type="predicted"/>
<reference evidence="2 3" key="1">
    <citation type="submission" date="2021-06" db="EMBL/GenBank/DDBJ databases">
        <authorList>
            <person name="Palmer J.M."/>
        </authorList>
    </citation>
    <scope>NUCLEOTIDE SEQUENCE [LARGE SCALE GENOMIC DNA]</scope>
    <source>
        <strain evidence="2 3">AS_MEX2019</strain>
        <tissue evidence="2">Muscle</tissue>
    </source>
</reference>
<dbReference type="PANTHER" id="PTHR23080">
    <property type="entry name" value="THAP DOMAIN PROTEIN"/>
    <property type="match status" value="1"/>
</dbReference>
<feature type="domain" description="Transposase Helix-turn-helix" evidence="1">
    <location>
        <begin position="86"/>
        <end position="136"/>
    </location>
</feature>
<protein>
    <recommendedName>
        <fullName evidence="1">Transposase Helix-turn-helix domain-containing protein</fullName>
    </recommendedName>
</protein>
<comment type="caution">
    <text evidence="2">The sequence shown here is derived from an EMBL/GenBank/DDBJ whole genome shotgun (WGS) entry which is preliminary data.</text>
</comment>
<gene>
    <name evidence="2" type="ORF">AMECASPLE_038036</name>
</gene>
<name>A0ABV0XLA7_9TELE</name>
<organism evidence="2 3">
    <name type="scientific">Ameca splendens</name>
    <dbReference type="NCBI Taxonomy" id="208324"/>
    <lineage>
        <taxon>Eukaryota</taxon>
        <taxon>Metazoa</taxon>
        <taxon>Chordata</taxon>
        <taxon>Craniata</taxon>
        <taxon>Vertebrata</taxon>
        <taxon>Euteleostomi</taxon>
        <taxon>Actinopterygii</taxon>
        <taxon>Neopterygii</taxon>
        <taxon>Teleostei</taxon>
        <taxon>Neoteleostei</taxon>
        <taxon>Acanthomorphata</taxon>
        <taxon>Ovalentaria</taxon>
        <taxon>Atherinomorphae</taxon>
        <taxon>Cyprinodontiformes</taxon>
        <taxon>Goodeidae</taxon>
        <taxon>Ameca</taxon>
    </lineage>
</organism>